<protein>
    <submittedName>
        <fullName evidence="1">Uncharacterized protein</fullName>
    </submittedName>
</protein>
<dbReference type="Pfam" id="PF14247">
    <property type="entry name" value="DUF4344"/>
    <property type="match status" value="1"/>
</dbReference>
<sequence>MNKILFIIVTSILYFNSIAIADVYVQPAETILNENVKIKAGNYVYYKFTLNEEEQLKINILVNGGLNNIIDVRLVDMHNFQMYTSNQQYSYISSVSGSVQKTGNYDFIAPKTNIYYLILDNRKALFAFRNVDIKVVKISNNQTESSLNIQKEYENNYNGLKKIFTFNDFNINVKVCGFENAFSNPDITMCIELIDSLKKQNLSKAINFVFLHEVSHSLLNIWGYPTYDNEDVADELATVLTIMAGHEDVALEAAEYWSEQLSKTSAISKLYIDDRHTISPQRARNIINWLNKKPELISRWVNLLLPKMTNQSLKQIAKNKNIQKNNPFLQEIERRKLLKEWDNKS</sequence>
<dbReference type="RefSeq" id="WP_299803646.1">
    <property type="nucleotide sequence ID" value="NZ_DLUI01000122.1"/>
</dbReference>
<dbReference type="InterPro" id="IPR036488">
    <property type="entry name" value="DUF1883-like_sf"/>
</dbReference>
<comment type="caution">
    <text evidence="1">The sequence shown here is derived from an EMBL/GenBank/DDBJ whole genome shotgun (WGS) entry which is preliminary data.</text>
</comment>
<dbReference type="SUPFAM" id="SSF141099">
    <property type="entry name" value="Atu1913-like"/>
    <property type="match status" value="1"/>
</dbReference>
<gene>
    <name evidence="1" type="ORF">CFH83_08640</name>
</gene>
<dbReference type="Gene3D" id="4.10.1210.10">
    <property type="entry name" value="Atu1913-like"/>
    <property type="match status" value="1"/>
</dbReference>
<dbReference type="AlphaFoldDB" id="A0A2D3WBY4"/>
<proteinExistence type="predicted"/>
<evidence type="ECO:0000313" key="2">
    <source>
        <dbReference type="Proteomes" id="UP000228859"/>
    </source>
</evidence>
<accession>A0A2D3WBY4</accession>
<reference evidence="1 2" key="1">
    <citation type="journal article" date="2017" name="Front. Microbiol.">
        <title>Comparative Genomic Analysis of the Class Epsilonproteobacteria and Proposed Reclassification to Epsilonbacteraeota (phyl. nov.).</title>
        <authorList>
            <person name="Waite D.W."/>
            <person name="Vanwonterghem I."/>
            <person name="Rinke C."/>
            <person name="Parks D.H."/>
            <person name="Zhang Y."/>
            <person name="Takai K."/>
            <person name="Sievert S.M."/>
            <person name="Simon J."/>
            <person name="Campbell B.J."/>
            <person name="Hanson T.E."/>
            <person name="Woyke T."/>
            <person name="Klotz M.G."/>
            <person name="Hugenholtz P."/>
        </authorList>
    </citation>
    <scope>NUCLEOTIDE SEQUENCE [LARGE SCALE GENOMIC DNA]</scope>
    <source>
        <strain evidence="1">UBA12443</strain>
    </source>
</reference>
<dbReference type="InterPro" id="IPR025644">
    <property type="entry name" value="DUF4344"/>
</dbReference>
<dbReference type="EMBL" id="DLUI01000122">
    <property type="protein sequence ID" value="DAB37928.1"/>
    <property type="molecule type" value="Genomic_DNA"/>
</dbReference>
<name>A0A2D3WBY4_9BACT</name>
<dbReference type="Proteomes" id="UP000228859">
    <property type="component" value="Unassembled WGS sequence"/>
</dbReference>
<organism evidence="1 2">
    <name type="scientific">Sulfuricurvum kujiense</name>
    <dbReference type="NCBI Taxonomy" id="148813"/>
    <lineage>
        <taxon>Bacteria</taxon>
        <taxon>Pseudomonadati</taxon>
        <taxon>Campylobacterota</taxon>
        <taxon>Epsilonproteobacteria</taxon>
        <taxon>Campylobacterales</taxon>
        <taxon>Sulfurimonadaceae</taxon>
        <taxon>Sulfuricurvum</taxon>
    </lineage>
</organism>
<evidence type="ECO:0000313" key="1">
    <source>
        <dbReference type="EMBL" id="DAB37928.1"/>
    </source>
</evidence>